<name>A0ABZ0Z2J7_9CAUD</name>
<evidence type="ECO:0000313" key="1">
    <source>
        <dbReference type="EMBL" id="WQJ51321.1"/>
    </source>
</evidence>
<dbReference type="EMBL" id="OR769219">
    <property type="protein sequence ID" value="WQJ51321.1"/>
    <property type="molecule type" value="Genomic_DNA"/>
</dbReference>
<keyword evidence="2" id="KW-1185">Reference proteome</keyword>
<evidence type="ECO:0000313" key="2">
    <source>
        <dbReference type="Proteomes" id="UP001348805"/>
    </source>
</evidence>
<proteinExistence type="predicted"/>
<organism evidence="1 2">
    <name type="scientific">phage Lak_Megaphage_RVC_AP3_GC26</name>
    <dbReference type="NCBI Taxonomy" id="3109225"/>
    <lineage>
        <taxon>Viruses</taxon>
        <taxon>Duplodnaviria</taxon>
        <taxon>Heunggongvirae</taxon>
        <taxon>Uroviricota</taxon>
        <taxon>Caudoviricetes</taxon>
        <taxon>Caudoviricetes code 15 clade</taxon>
    </lineage>
</organism>
<reference evidence="1 2" key="1">
    <citation type="submission" date="2023-11" db="EMBL/GenBank/DDBJ databases">
        <authorList>
            <person name="Cook R."/>
            <person name="Crisci M."/>
            <person name="Pye H."/>
            <person name="Adriaenssens E."/>
            <person name="Santini J."/>
        </authorList>
    </citation>
    <scope>NUCLEOTIDE SEQUENCE [LARGE SCALE GENOMIC DNA]</scope>
    <source>
        <strain evidence="1">Lak_Megaphage_RVC_AP3_GC26</strain>
    </source>
</reference>
<protein>
    <submittedName>
        <fullName evidence="1">Uncharacterized protein</fullName>
    </submittedName>
</protein>
<accession>A0ABZ0Z2J7</accession>
<dbReference type="Proteomes" id="UP001348805">
    <property type="component" value="Segment"/>
</dbReference>
<sequence length="67" mass="7535">MATNSSVLLVFPFKVKKKSGKPFKSCKKVNKAIGIIKNENDPTHKDAFIFEDDDSIVNVDMCEVIFN</sequence>